<keyword evidence="3" id="KW-0863">Zinc-finger</keyword>
<dbReference type="OrthoDB" id="77607at2759"/>
<dbReference type="GO" id="GO:0033260">
    <property type="term" value="P:nuclear DNA replication"/>
    <property type="evidence" value="ECO:0007669"/>
    <property type="project" value="TreeGrafter"/>
</dbReference>
<evidence type="ECO:0008006" key="9">
    <source>
        <dbReference type="Google" id="ProtNLM"/>
    </source>
</evidence>
<sequence>MSSKALRSLMKERQLAKRIQHQYAKYDAFGKLICTLCNGLGVKTEALWPSHLTSKQHRLSLQKLKPTSESQNSPGAKRKSDETTLEDDEPQDRDGSPLNPLRESKRVKFDSTGPDEEDEDIITSGDQEPSTSLPADFFDDPSQRPRPSSASLEPVDVETVDDDPEWAAFEASLAAPDTEKEDQSSLFAKASIIVEPVSYVENGTLRNLMQVNAGEMEEPIAEEEVEEEEEEEDPIEKKIREEKEEIMERIQNEEREQLEADDRVLRMKARVLAFRESRKAKAQDPQ</sequence>
<feature type="compositionally biased region" description="Acidic residues" evidence="6">
    <location>
        <begin position="217"/>
        <end position="234"/>
    </location>
</feature>
<reference evidence="7" key="1">
    <citation type="submission" date="2013-11" db="EMBL/GenBank/DDBJ databases">
        <title>Genome sequence of the fusiform rust pathogen reveals effectors for host alternation and coevolution with pine.</title>
        <authorList>
            <consortium name="DOE Joint Genome Institute"/>
            <person name="Smith K."/>
            <person name="Pendleton A."/>
            <person name="Kubisiak T."/>
            <person name="Anderson C."/>
            <person name="Salamov A."/>
            <person name="Aerts A."/>
            <person name="Riley R."/>
            <person name="Clum A."/>
            <person name="Lindquist E."/>
            <person name="Ence D."/>
            <person name="Campbell M."/>
            <person name="Kronenberg Z."/>
            <person name="Feau N."/>
            <person name="Dhillon B."/>
            <person name="Hamelin R."/>
            <person name="Burleigh J."/>
            <person name="Smith J."/>
            <person name="Yandell M."/>
            <person name="Nelson C."/>
            <person name="Grigoriev I."/>
            <person name="Davis J."/>
        </authorList>
    </citation>
    <scope>NUCLEOTIDE SEQUENCE</scope>
    <source>
        <strain evidence="7">G11</strain>
    </source>
</reference>
<keyword evidence="8" id="KW-1185">Reference proteome</keyword>
<dbReference type="InterPro" id="IPR040050">
    <property type="entry name" value="ZNF830-like"/>
</dbReference>
<evidence type="ECO:0000256" key="6">
    <source>
        <dbReference type="SAM" id="MobiDB-lite"/>
    </source>
</evidence>
<feature type="region of interest" description="Disordered" evidence="6">
    <location>
        <begin position="217"/>
        <end position="238"/>
    </location>
</feature>
<dbReference type="GO" id="GO:0033314">
    <property type="term" value="P:mitotic DNA replication checkpoint signaling"/>
    <property type="evidence" value="ECO:0007669"/>
    <property type="project" value="TreeGrafter"/>
</dbReference>
<feature type="compositionally biased region" description="Polar residues" evidence="6">
    <location>
        <begin position="65"/>
        <end position="74"/>
    </location>
</feature>
<accession>A0A9P6NNE5</accession>
<feature type="region of interest" description="Disordered" evidence="6">
    <location>
        <begin position="58"/>
        <end position="159"/>
    </location>
</feature>
<proteinExistence type="predicted"/>
<dbReference type="GO" id="GO:0044773">
    <property type="term" value="P:mitotic DNA damage checkpoint signaling"/>
    <property type="evidence" value="ECO:0007669"/>
    <property type="project" value="TreeGrafter"/>
</dbReference>
<feature type="compositionally biased region" description="Polar residues" evidence="6">
    <location>
        <begin position="124"/>
        <end position="133"/>
    </location>
</feature>
<dbReference type="GO" id="GO:0008270">
    <property type="term" value="F:zinc ion binding"/>
    <property type="evidence" value="ECO:0007669"/>
    <property type="project" value="UniProtKB-KW"/>
</dbReference>
<evidence type="ECO:0000313" key="8">
    <source>
        <dbReference type="Proteomes" id="UP000886653"/>
    </source>
</evidence>
<dbReference type="EMBL" id="MU167230">
    <property type="protein sequence ID" value="KAG0149203.1"/>
    <property type="molecule type" value="Genomic_DNA"/>
</dbReference>
<evidence type="ECO:0000256" key="1">
    <source>
        <dbReference type="ARBA" id="ARBA00004123"/>
    </source>
</evidence>
<dbReference type="GO" id="GO:0005681">
    <property type="term" value="C:spliceosomal complex"/>
    <property type="evidence" value="ECO:0007669"/>
    <property type="project" value="InterPro"/>
</dbReference>
<dbReference type="Proteomes" id="UP000886653">
    <property type="component" value="Unassembled WGS sequence"/>
</dbReference>
<keyword evidence="2" id="KW-0479">Metal-binding</keyword>
<name>A0A9P6NNE5_9BASI</name>
<dbReference type="GO" id="GO:0003676">
    <property type="term" value="F:nucleic acid binding"/>
    <property type="evidence" value="ECO:0007669"/>
    <property type="project" value="InterPro"/>
</dbReference>
<evidence type="ECO:0000256" key="2">
    <source>
        <dbReference type="ARBA" id="ARBA00022723"/>
    </source>
</evidence>
<comment type="caution">
    <text evidence="7">The sequence shown here is derived from an EMBL/GenBank/DDBJ whole genome shotgun (WGS) entry which is preliminary data.</text>
</comment>
<dbReference type="PANTHER" id="PTHR13278">
    <property type="entry name" value="ZINC FINGER PROTEIN 830"/>
    <property type="match status" value="1"/>
</dbReference>
<evidence type="ECO:0000313" key="7">
    <source>
        <dbReference type="EMBL" id="KAG0149203.1"/>
    </source>
</evidence>
<organism evidence="7 8">
    <name type="scientific">Cronartium quercuum f. sp. fusiforme G11</name>
    <dbReference type="NCBI Taxonomy" id="708437"/>
    <lineage>
        <taxon>Eukaryota</taxon>
        <taxon>Fungi</taxon>
        <taxon>Dikarya</taxon>
        <taxon>Basidiomycota</taxon>
        <taxon>Pucciniomycotina</taxon>
        <taxon>Pucciniomycetes</taxon>
        <taxon>Pucciniales</taxon>
        <taxon>Coleosporiaceae</taxon>
        <taxon>Cronartium</taxon>
    </lineage>
</organism>
<evidence type="ECO:0000256" key="4">
    <source>
        <dbReference type="ARBA" id="ARBA00022833"/>
    </source>
</evidence>
<comment type="subcellular location">
    <subcellularLocation>
        <location evidence="1">Nucleus</location>
    </subcellularLocation>
</comment>
<keyword evidence="4" id="KW-0862">Zinc</keyword>
<evidence type="ECO:0000256" key="3">
    <source>
        <dbReference type="ARBA" id="ARBA00022771"/>
    </source>
</evidence>
<keyword evidence="5" id="KW-0539">Nucleus</keyword>
<dbReference type="AlphaFoldDB" id="A0A9P6NNE5"/>
<evidence type="ECO:0000256" key="5">
    <source>
        <dbReference type="ARBA" id="ARBA00023242"/>
    </source>
</evidence>
<dbReference type="PANTHER" id="PTHR13278:SF0">
    <property type="entry name" value="ZINC FINGER PROTEIN 830"/>
    <property type="match status" value="1"/>
</dbReference>
<protein>
    <recommendedName>
        <fullName evidence="9">Coiled-coil domain-containing protein 16</fullName>
    </recommendedName>
</protein>
<gene>
    <name evidence="7" type="ORF">CROQUDRAFT_131513</name>
</gene>